<dbReference type="EMBL" id="CP073587">
    <property type="protein sequence ID" value="QUN05034.1"/>
    <property type="molecule type" value="Genomic_DNA"/>
</dbReference>
<evidence type="ECO:0000313" key="3">
    <source>
        <dbReference type="Proteomes" id="UP000679575"/>
    </source>
</evidence>
<reference evidence="2 3" key="1">
    <citation type="submission" date="2021-04" db="EMBL/GenBank/DDBJ databases">
        <title>Novel species identification of genus Shewanella.</title>
        <authorList>
            <person name="Liu G."/>
        </authorList>
    </citation>
    <scope>NUCLEOTIDE SEQUENCE [LARGE SCALE GENOMIC DNA]</scope>
    <source>
        <strain evidence="2 3">FJAT-54481</strain>
    </source>
</reference>
<evidence type="ECO:0000313" key="2">
    <source>
        <dbReference type="EMBL" id="QUN05034.1"/>
    </source>
</evidence>
<keyword evidence="3" id="KW-1185">Reference proteome</keyword>
<organism evidence="2 3">
    <name type="scientific">Shewanella yunxiaonensis</name>
    <dbReference type="NCBI Taxonomy" id="2829809"/>
    <lineage>
        <taxon>Bacteria</taxon>
        <taxon>Pseudomonadati</taxon>
        <taxon>Pseudomonadota</taxon>
        <taxon>Gammaproteobacteria</taxon>
        <taxon>Alteromonadales</taxon>
        <taxon>Shewanellaceae</taxon>
        <taxon>Shewanella</taxon>
    </lineage>
</organism>
<protein>
    <submittedName>
        <fullName evidence="2">Uncharacterized protein</fullName>
    </submittedName>
</protein>
<accession>A0ABX7YQJ4</accession>
<gene>
    <name evidence="2" type="ORF">KDN34_12510</name>
</gene>
<evidence type="ECO:0000256" key="1">
    <source>
        <dbReference type="SAM" id="SignalP"/>
    </source>
</evidence>
<sequence>MAITSLSRFAAITLIAAGTLLPLHSQAENLPEKMEVITVTYVGSVNYALYQQFAETMGEFHFELLADIHDTAKSSSRQMASEFFDTHQPLVADNQQPVETTAYNNTHVWGSK</sequence>
<proteinExistence type="predicted"/>
<keyword evidence="1" id="KW-0732">Signal</keyword>
<dbReference type="RefSeq" id="WP_212594084.1">
    <property type="nucleotide sequence ID" value="NZ_CP073587.1"/>
</dbReference>
<name>A0ABX7YQJ4_9GAMM</name>
<dbReference type="Proteomes" id="UP000679575">
    <property type="component" value="Chromosome"/>
</dbReference>
<feature type="signal peptide" evidence="1">
    <location>
        <begin position="1"/>
        <end position="27"/>
    </location>
</feature>
<feature type="chain" id="PRO_5045973349" evidence="1">
    <location>
        <begin position="28"/>
        <end position="112"/>
    </location>
</feature>